<evidence type="ECO:0000256" key="1">
    <source>
        <dbReference type="SAM" id="SignalP"/>
    </source>
</evidence>
<dbReference type="EMBL" id="BBLT01000005">
    <property type="protein sequence ID" value="GAL85640.1"/>
    <property type="molecule type" value="Genomic_DNA"/>
</dbReference>
<proteinExistence type="predicted"/>
<evidence type="ECO:0000313" key="3">
    <source>
        <dbReference type="Proteomes" id="UP000030185"/>
    </source>
</evidence>
<keyword evidence="3" id="KW-1185">Reference proteome</keyword>
<name>A0A098LF96_9BACT</name>
<evidence type="ECO:0008006" key="4">
    <source>
        <dbReference type="Google" id="ProtNLM"/>
    </source>
</evidence>
<keyword evidence="1" id="KW-0732">Signal</keyword>
<feature type="signal peptide" evidence="1">
    <location>
        <begin position="1"/>
        <end position="21"/>
    </location>
</feature>
<accession>A0A098LF96</accession>
<reference evidence="2 3" key="1">
    <citation type="submission" date="2014-09" db="EMBL/GenBank/DDBJ databases">
        <title>Sporocytophaga myxococcoides PG-01 genome sequencing.</title>
        <authorList>
            <person name="Liu L."/>
            <person name="Gao P.J."/>
            <person name="Chen G.J."/>
            <person name="Wang L.S."/>
        </authorList>
    </citation>
    <scope>NUCLEOTIDE SEQUENCE [LARGE SCALE GENOMIC DNA]</scope>
    <source>
        <strain evidence="2 3">PG-01</strain>
    </source>
</reference>
<dbReference type="RefSeq" id="WP_045464423.1">
    <property type="nucleotide sequence ID" value="NZ_BBLT01000005.1"/>
</dbReference>
<comment type="caution">
    <text evidence="2">The sequence shown here is derived from an EMBL/GenBank/DDBJ whole genome shotgun (WGS) entry which is preliminary data.</text>
</comment>
<organism evidence="2 3">
    <name type="scientific">Sporocytophaga myxococcoides</name>
    <dbReference type="NCBI Taxonomy" id="153721"/>
    <lineage>
        <taxon>Bacteria</taxon>
        <taxon>Pseudomonadati</taxon>
        <taxon>Bacteroidota</taxon>
        <taxon>Cytophagia</taxon>
        <taxon>Cytophagales</taxon>
        <taxon>Cytophagaceae</taxon>
        <taxon>Sporocytophaga</taxon>
    </lineage>
</organism>
<protein>
    <recommendedName>
        <fullName evidence="4">Outer membrane lipoprotein-sorting protein</fullName>
    </recommendedName>
</protein>
<gene>
    <name evidence="2" type="ORF">MYP_2869</name>
</gene>
<sequence>MKTFRIIISVAAMLVFMVSTAFITNCDNDLEHIISFFKKTYSKDKIYVKYTSYNIQDNEQGEKLENEVWVYKGKIKISNAYMTLYQDAQTQVTILKSSKLLFIKNLKEANGNLAGDISKLSPGEYIDSLKRFAKSIQCKSVNGLGIITIVYPETANRKPMPLEQMNIYFDPKDHSVKKTEMMARNSNSTEVYEYKVVSNDLDPKVMEGTVLSKVYLNGALRKEFEGYTIRDFRLVK</sequence>
<dbReference type="Proteomes" id="UP000030185">
    <property type="component" value="Unassembled WGS sequence"/>
</dbReference>
<evidence type="ECO:0000313" key="2">
    <source>
        <dbReference type="EMBL" id="GAL85640.1"/>
    </source>
</evidence>
<dbReference type="STRING" id="153721.MYP_2869"/>
<dbReference type="AlphaFoldDB" id="A0A098LF96"/>
<feature type="chain" id="PRO_5001937292" description="Outer membrane lipoprotein-sorting protein" evidence="1">
    <location>
        <begin position="22"/>
        <end position="236"/>
    </location>
</feature>